<evidence type="ECO:0000256" key="8">
    <source>
        <dbReference type="ARBA" id="ARBA00022840"/>
    </source>
</evidence>
<organism evidence="12 13">
    <name type="scientific">Fermentimicrarchaeum limneticum</name>
    <dbReference type="NCBI Taxonomy" id="2795018"/>
    <lineage>
        <taxon>Archaea</taxon>
        <taxon>Candidatus Micrarchaeota</taxon>
        <taxon>Candidatus Fermentimicrarchaeales</taxon>
        <taxon>Candidatus Fermentimicrarchaeaceae</taxon>
        <taxon>Candidatus Fermentimicrarchaeum</taxon>
    </lineage>
</organism>
<gene>
    <name evidence="12" type="ORF">Sv326_0300</name>
</gene>
<evidence type="ECO:0000313" key="12">
    <source>
        <dbReference type="EMBL" id="QLJ52475.1"/>
    </source>
</evidence>
<dbReference type="GO" id="GO:0006096">
    <property type="term" value="P:glycolytic process"/>
    <property type="evidence" value="ECO:0007669"/>
    <property type="project" value="InterPro"/>
</dbReference>
<name>A0A7D6BGF8_FERL1</name>
<evidence type="ECO:0000256" key="4">
    <source>
        <dbReference type="ARBA" id="ARBA00016471"/>
    </source>
</evidence>
<feature type="binding site" evidence="9">
    <location>
        <position position="110"/>
    </location>
    <ligand>
        <name>(2R)-3-phosphoglycerate</name>
        <dbReference type="ChEBI" id="CHEBI:58272"/>
    </ligand>
</feature>
<dbReference type="SUPFAM" id="SSF53748">
    <property type="entry name" value="Phosphoglycerate kinase"/>
    <property type="match status" value="1"/>
</dbReference>
<proteinExistence type="inferred from homology"/>
<dbReference type="GO" id="GO:0005524">
    <property type="term" value="F:ATP binding"/>
    <property type="evidence" value="ECO:0007669"/>
    <property type="project" value="UniProtKB-KW"/>
</dbReference>
<dbReference type="GO" id="GO:0043531">
    <property type="term" value="F:ADP binding"/>
    <property type="evidence" value="ECO:0007669"/>
    <property type="project" value="TreeGrafter"/>
</dbReference>
<keyword evidence="7 11" id="KW-0418">Kinase</keyword>
<evidence type="ECO:0000256" key="5">
    <source>
        <dbReference type="ARBA" id="ARBA00022679"/>
    </source>
</evidence>
<keyword evidence="5 11" id="KW-0808">Transferase</keyword>
<dbReference type="Gene3D" id="3.40.50.1260">
    <property type="entry name" value="Phosphoglycerate kinase, N-terminal domain"/>
    <property type="match status" value="2"/>
</dbReference>
<dbReference type="AlphaFoldDB" id="A0A7D6BGF8"/>
<dbReference type="PANTHER" id="PTHR11406">
    <property type="entry name" value="PHOSPHOGLYCERATE KINASE"/>
    <property type="match status" value="1"/>
</dbReference>
<evidence type="ECO:0000313" key="13">
    <source>
        <dbReference type="Proteomes" id="UP000510821"/>
    </source>
</evidence>
<reference evidence="13" key="1">
    <citation type="submission" date="2020-07" db="EMBL/GenBank/DDBJ databases">
        <title>Metabolic diversity and evolutionary history of the archaeal phylum ###Micrarchaeota### uncovered from a freshwater lake metagenome.</title>
        <authorList>
            <person name="Kadnikov V.V."/>
            <person name="Savvichev A.S."/>
            <person name="Mardanov A.V."/>
            <person name="Beletsky A.V."/>
            <person name="Chupakov A.V."/>
            <person name="Kokryatskaya N.M."/>
            <person name="Pimenov N.V."/>
            <person name="Ravin N.V."/>
        </authorList>
    </citation>
    <scope>NUCLEOTIDE SEQUENCE [LARGE SCALE GENOMIC DNA]</scope>
</reference>
<dbReference type="EC" id="2.7.2.3" evidence="3 11"/>
<dbReference type="PANTHER" id="PTHR11406:SF23">
    <property type="entry name" value="PHOSPHOGLYCERATE KINASE 1, CHLOROPLASTIC-RELATED"/>
    <property type="match status" value="1"/>
</dbReference>
<dbReference type="Proteomes" id="UP000510821">
    <property type="component" value="Chromosome"/>
</dbReference>
<dbReference type="PROSITE" id="PS00111">
    <property type="entry name" value="PGLYCERATE_KINASE"/>
    <property type="match status" value="1"/>
</dbReference>
<feature type="binding site" evidence="10">
    <location>
        <position position="325"/>
    </location>
    <ligand>
        <name>ATP</name>
        <dbReference type="ChEBI" id="CHEBI:30616"/>
    </ligand>
</feature>
<protein>
    <recommendedName>
        <fullName evidence="4 11">Phosphoglycerate kinase</fullName>
        <ecNumber evidence="3 11">2.7.2.3</ecNumber>
    </recommendedName>
</protein>
<feature type="binding site" evidence="9">
    <location>
        <position position="32"/>
    </location>
    <ligand>
        <name>(2R)-3-phosphoglycerate</name>
        <dbReference type="ChEBI" id="CHEBI:58272"/>
    </ligand>
</feature>
<dbReference type="InterPro" id="IPR036043">
    <property type="entry name" value="Phosphoglycerate_kinase_sf"/>
</dbReference>
<dbReference type="GO" id="GO:0004618">
    <property type="term" value="F:phosphoglycerate kinase activity"/>
    <property type="evidence" value="ECO:0007669"/>
    <property type="project" value="UniProtKB-EC"/>
</dbReference>
<dbReference type="PRINTS" id="PR00477">
    <property type="entry name" value="PHGLYCKINASE"/>
</dbReference>
<dbReference type="InterPro" id="IPR001576">
    <property type="entry name" value="Phosphoglycerate_kinase"/>
</dbReference>
<evidence type="ECO:0000256" key="7">
    <source>
        <dbReference type="ARBA" id="ARBA00022777"/>
    </source>
</evidence>
<dbReference type="Pfam" id="PF00162">
    <property type="entry name" value="PGK"/>
    <property type="match status" value="1"/>
</dbReference>
<comment type="catalytic activity">
    <reaction evidence="1 11">
        <text>(2R)-3-phosphoglycerate + ATP = (2R)-3-phospho-glyceroyl phosphate + ADP</text>
        <dbReference type="Rhea" id="RHEA:14801"/>
        <dbReference type="ChEBI" id="CHEBI:30616"/>
        <dbReference type="ChEBI" id="CHEBI:57604"/>
        <dbReference type="ChEBI" id="CHEBI:58272"/>
        <dbReference type="ChEBI" id="CHEBI:456216"/>
        <dbReference type="EC" id="2.7.2.3"/>
    </reaction>
</comment>
<feature type="binding site" evidence="9">
    <location>
        <begin position="53"/>
        <end position="56"/>
    </location>
    <ligand>
        <name>substrate</name>
    </ligand>
</feature>
<keyword evidence="6" id="KW-0547">Nucleotide-binding</keyword>
<evidence type="ECO:0000256" key="3">
    <source>
        <dbReference type="ARBA" id="ARBA00013061"/>
    </source>
</evidence>
<dbReference type="GO" id="GO:0005829">
    <property type="term" value="C:cytosol"/>
    <property type="evidence" value="ECO:0007669"/>
    <property type="project" value="TreeGrafter"/>
</dbReference>
<evidence type="ECO:0000256" key="11">
    <source>
        <dbReference type="RuleBase" id="RU000532"/>
    </source>
</evidence>
<dbReference type="InterPro" id="IPR015824">
    <property type="entry name" value="Phosphoglycerate_kinase_N"/>
</dbReference>
<accession>A0A7D6BGF8</accession>
<sequence>MDDFDFSGKKVLVRCDFNSPLGGNGEILEFMRIRVYKKTFDKLKNAKVVAISHQGRLGNPDCVSLDNHAQILAETIDQKVTFVNDLLGDKAKKAIDEVGVGEVVVLENTRFQPEDNENAAPEKHKESDIVKTLAPHFDYFINDAFSVSHRSQASVVGFPMVLPSCAGLVVAKEMEAMYEAVKPEKRPAVYCIGGKKFKEVIKVMEVTLSNNTVEKVLVGGAVAHAFLHVRGLVPRECMSVMEEKGDELAKLVEKARKLDEKYKDRILLPEDIAISFGGREEAPIGDPRLERYIPMDIGESTIRKFTDTMKSAKSVISKGPMGAYENPIFLKGTVRTLIAMENSPAYSLIGGGHMGNIAFDLGIRVDHISTAGGAVLAFMSGEPLPGIEVLKQSAKLFQEKLK</sequence>
<dbReference type="FunFam" id="3.40.50.1260:FF:000006">
    <property type="entry name" value="Phosphoglycerate kinase"/>
    <property type="match status" value="1"/>
</dbReference>
<keyword evidence="8 10" id="KW-0067">ATP-binding</keyword>
<evidence type="ECO:0000256" key="10">
    <source>
        <dbReference type="PIRSR" id="PIRSR000724-2"/>
    </source>
</evidence>
<dbReference type="InterPro" id="IPR015911">
    <property type="entry name" value="Phosphoglycerate_kinase_CS"/>
</dbReference>
<dbReference type="EMBL" id="CP058998">
    <property type="protein sequence ID" value="QLJ52475.1"/>
    <property type="molecule type" value="Genomic_DNA"/>
</dbReference>
<feature type="binding site" evidence="9">
    <location>
        <begin position="16"/>
        <end position="18"/>
    </location>
    <ligand>
        <name>substrate</name>
    </ligand>
</feature>
<evidence type="ECO:0000256" key="9">
    <source>
        <dbReference type="PIRSR" id="PIRSR000724-1"/>
    </source>
</evidence>
<evidence type="ECO:0000256" key="6">
    <source>
        <dbReference type="ARBA" id="ARBA00022741"/>
    </source>
</evidence>
<dbReference type="KEGG" id="flt:Sv326_0300"/>
<evidence type="ECO:0000256" key="1">
    <source>
        <dbReference type="ARBA" id="ARBA00000642"/>
    </source>
</evidence>
<dbReference type="GO" id="GO:0006094">
    <property type="term" value="P:gluconeogenesis"/>
    <property type="evidence" value="ECO:0007669"/>
    <property type="project" value="TreeGrafter"/>
</dbReference>
<evidence type="ECO:0000256" key="2">
    <source>
        <dbReference type="ARBA" id="ARBA00008982"/>
    </source>
</evidence>
<comment type="similarity">
    <text evidence="2 11">Belongs to the phosphoglycerate kinase family.</text>
</comment>
<dbReference type="PIRSF" id="PIRSF000724">
    <property type="entry name" value="Pgk"/>
    <property type="match status" value="1"/>
</dbReference>
<feature type="binding site" evidence="9">
    <location>
        <position position="150"/>
    </location>
    <ligand>
        <name>(2R)-3-phosphoglycerate</name>
        <dbReference type="ChEBI" id="CHEBI:58272"/>
    </ligand>
</feature>